<reference evidence="1 2" key="1">
    <citation type="journal article" date="2021" name="Elife">
        <title>Chloroplast acquisition without the gene transfer in kleptoplastic sea slugs, Plakobranchus ocellatus.</title>
        <authorList>
            <person name="Maeda T."/>
            <person name="Takahashi S."/>
            <person name="Yoshida T."/>
            <person name="Shimamura S."/>
            <person name="Takaki Y."/>
            <person name="Nagai Y."/>
            <person name="Toyoda A."/>
            <person name="Suzuki Y."/>
            <person name="Arimoto A."/>
            <person name="Ishii H."/>
            <person name="Satoh N."/>
            <person name="Nishiyama T."/>
            <person name="Hasebe M."/>
            <person name="Maruyama T."/>
            <person name="Minagawa J."/>
            <person name="Obokata J."/>
            <person name="Shigenobu S."/>
        </authorList>
    </citation>
    <scope>NUCLEOTIDE SEQUENCE [LARGE SCALE GENOMIC DNA]</scope>
</reference>
<dbReference type="EMBL" id="BLXT01003147">
    <property type="protein sequence ID" value="GFO00811.1"/>
    <property type="molecule type" value="Genomic_DNA"/>
</dbReference>
<evidence type="ECO:0000313" key="2">
    <source>
        <dbReference type="Proteomes" id="UP000735302"/>
    </source>
</evidence>
<dbReference type="GO" id="GO:0003964">
    <property type="term" value="F:RNA-directed DNA polymerase activity"/>
    <property type="evidence" value="ECO:0007669"/>
    <property type="project" value="UniProtKB-KW"/>
</dbReference>
<dbReference type="InterPro" id="IPR036397">
    <property type="entry name" value="RNaseH_sf"/>
</dbReference>
<keyword evidence="2" id="KW-1185">Reference proteome</keyword>
<organism evidence="1 2">
    <name type="scientific">Plakobranchus ocellatus</name>
    <dbReference type="NCBI Taxonomy" id="259542"/>
    <lineage>
        <taxon>Eukaryota</taxon>
        <taxon>Metazoa</taxon>
        <taxon>Spiralia</taxon>
        <taxon>Lophotrochozoa</taxon>
        <taxon>Mollusca</taxon>
        <taxon>Gastropoda</taxon>
        <taxon>Heterobranchia</taxon>
        <taxon>Euthyneura</taxon>
        <taxon>Panpulmonata</taxon>
        <taxon>Sacoglossa</taxon>
        <taxon>Placobranchoidea</taxon>
        <taxon>Plakobranchidae</taxon>
        <taxon>Plakobranchus</taxon>
    </lineage>
</organism>
<gene>
    <name evidence="1" type="ORF">PoB_002731600</name>
</gene>
<dbReference type="SUPFAM" id="SSF53098">
    <property type="entry name" value="Ribonuclease H-like"/>
    <property type="match status" value="1"/>
</dbReference>
<keyword evidence="1" id="KW-0548">Nucleotidyltransferase</keyword>
<proteinExistence type="predicted"/>
<keyword evidence="1" id="KW-0808">Transferase</keyword>
<protein>
    <submittedName>
        <fullName evidence="1">RNA-directed DNA polymerase from</fullName>
    </submittedName>
</protein>
<comment type="caution">
    <text evidence="1">The sequence shown here is derived from an EMBL/GenBank/DDBJ whole genome shotgun (WGS) entry which is preliminary data.</text>
</comment>
<evidence type="ECO:0000313" key="1">
    <source>
        <dbReference type="EMBL" id="GFO00811.1"/>
    </source>
</evidence>
<dbReference type="AlphaFoldDB" id="A0AAV4A276"/>
<keyword evidence="1" id="KW-0695">RNA-directed DNA polymerase</keyword>
<name>A0AAV4A276_9GAST</name>
<dbReference type="InterPro" id="IPR012337">
    <property type="entry name" value="RNaseH-like_sf"/>
</dbReference>
<accession>A0AAV4A276</accession>
<dbReference type="GO" id="GO:0003676">
    <property type="term" value="F:nucleic acid binding"/>
    <property type="evidence" value="ECO:0007669"/>
    <property type="project" value="InterPro"/>
</dbReference>
<sequence length="232" mass="25666">MNRHFVLLSLVASEYNKSRELTAVPDFRKLLFAHCNWPQHGGDAFLCRKTPVAGWAALVQALGGSGSENVGEAVLLADYLLKTEGVQTTVQWIPSHIGILGNEIADKLANEGRKMPQPRKSLTLADARSVLQHGTAKLWSAAHLSDDERFPRFYEACKARDLLQGLPRSDAVQIFRARAKHTLLLTDRARHGWSATTVCRLCGEQKESIAHVLSECREMADVRPGGWSTVQS</sequence>
<dbReference type="Proteomes" id="UP000735302">
    <property type="component" value="Unassembled WGS sequence"/>
</dbReference>
<dbReference type="Gene3D" id="3.30.420.10">
    <property type="entry name" value="Ribonuclease H-like superfamily/Ribonuclease H"/>
    <property type="match status" value="1"/>
</dbReference>